<keyword evidence="1" id="KW-1133">Transmembrane helix</keyword>
<evidence type="ECO:0000256" key="1">
    <source>
        <dbReference type="SAM" id="Phobius"/>
    </source>
</evidence>
<dbReference type="RefSeq" id="WP_045356161.1">
    <property type="nucleotide sequence ID" value="NZ_BBPA01000002.1"/>
</dbReference>
<evidence type="ECO:0000313" key="2">
    <source>
        <dbReference type="EMBL" id="GAL91271.1"/>
    </source>
</evidence>
<comment type="caution">
    <text evidence="2">The sequence shown here is derived from an EMBL/GenBank/DDBJ whole genome shotgun (WGS) entry which is preliminary data.</text>
</comment>
<evidence type="ECO:0000313" key="3">
    <source>
        <dbReference type="Proteomes" id="UP000030321"/>
    </source>
</evidence>
<keyword evidence="1" id="KW-0812">Transmembrane</keyword>
<accession>A0A0A1VPQ9</accession>
<dbReference type="Proteomes" id="UP000030321">
    <property type="component" value="Unassembled WGS sequence"/>
</dbReference>
<protein>
    <submittedName>
        <fullName evidence="2">Uncharacterized protein</fullName>
    </submittedName>
</protein>
<proteinExistence type="predicted"/>
<name>A0A0A1VPQ9_MICAE</name>
<dbReference type="EMBL" id="BBPA01000002">
    <property type="protein sequence ID" value="GAL91271.1"/>
    <property type="molecule type" value="Genomic_DNA"/>
</dbReference>
<gene>
    <name evidence="2" type="ORF">N44_00640</name>
</gene>
<keyword evidence="1" id="KW-0472">Membrane</keyword>
<reference evidence="3" key="1">
    <citation type="journal article" date="2015" name="Genome">
        <title>Whole Genome Sequence of the Non-Microcystin-Producing Microcystis aeruginosa Strain NIES-44.</title>
        <authorList>
            <person name="Okano K."/>
            <person name="Miyata N."/>
            <person name="Ozaki Y."/>
        </authorList>
    </citation>
    <scope>NUCLEOTIDE SEQUENCE [LARGE SCALE GENOMIC DNA]</scope>
    <source>
        <strain evidence="3">NIES-44</strain>
    </source>
</reference>
<organism evidence="2 3">
    <name type="scientific">Microcystis aeruginosa NIES-44</name>
    <dbReference type="NCBI Taxonomy" id="449439"/>
    <lineage>
        <taxon>Bacteria</taxon>
        <taxon>Bacillati</taxon>
        <taxon>Cyanobacteriota</taxon>
        <taxon>Cyanophyceae</taxon>
        <taxon>Oscillatoriophycideae</taxon>
        <taxon>Chroococcales</taxon>
        <taxon>Microcystaceae</taxon>
        <taxon>Microcystis</taxon>
    </lineage>
</organism>
<dbReference type="AlphaFoldDB" id="A0A0A1VPQ9"/>
<feature type="transmembrane region" description="Helical" evidence="1">
    <location>
        <begin position="37"/>
        <end position="57"/>
    </location>
</feature>
<sequence>MFPLWLSSPSVFSQENSIVQVPSPEPAVEISPSNSPWLYSTIALTIALIGLIIYGKFKIEQIKKQVRIEQFKSKELKKKLKLALHTIKKMETDPDLVHPRAFNLDYLRMRMDEAVFRSVIFNQIKMKITNLIGEALRPNTAKNAGGIVGAGRQINETFDVTYEVEAQEGKSNKGVLFRIQIKLTKLPTQTSSATVNEITNCIETFLSADSDKANWQPTIHGQIVLMSWDEKAKPTPLLVLEQSEEGVNITFRSHPLKTGIPLSGDVD</sequence>